<comment type="pathway">
    <text evidence="2">Cofactor biosynthesis; thiamine diphosphate biosynthesis.</text>
</comment>
<evidence type="ECO:0000256" key="11">
    <source>
        <dbReference type="ARBA" id="ARBA00048179"/>
    </source>
</evidence>
<feature type="chain" id="PRO_5010572329" description="Thiamine pyrimidine synthase" evidence="12">
    <location>
        <begin position="25"/>
        <end position="337"/>
    </location>
</feature>
<dbReference type="STRING" id="225324.SAMN02745126_00348"/>
<proteinExistence type="inferred from homology"/>
<gene>
    <name evidence="14" type="ORF">SAMN02745126_00348</name>
</gene>
<dbReference type="GO" id="GO:0046872">
    <property type="term" value="F:metal ion binding"/>
    <property type="evidence" value="ECO:0007669"/>
    <property type="project" value="UniProtKB-KW"/>
</dbReference>
<evidence type="ECO:0000256" key="4">
    <source>
        <dbReference type="ARBA" id="ARBA00011738"/>
    </source>
</evidence>
<dbReference type="PANTHER" id="PTHR31528">
    <property type="entry name" value="4-AMINO-5-HYDROXYMETHYL-2-METHYLPYRIMIDINE PHOSPHATE SYNTHASE THI11-RELATED"/>
    <property type="match status" value="1"/>
</dbReference>
<dbReference type="GO" id="GO:0016740">
    <property type="term" value="F:transferase activity"/>
    <property type="evidence" value="ECO:0007669"/>
    <property type="project" value="UniProtKB-KW"/>
</dbReference>
<keyword evidence="5" id="KW-0808">Transferase</keyword>
<evidence type="ECO:0000256" key="6">
    <source>
        <dbReference type="ARBA" id="ARBA00022723"/>
    </source>
</evidence>
<evidence type="ECO:0000256" key="2">
    <source>
        <dbReference type="ARBA" id="ARBA00004948"/>
    </source>
</evidence>
<evidence type="ECO:0000313" key="14">
    <source>
        <dbReference type="EMBL" id="SJZ32435.1"/>
    </source>
</evidence>
<dbReference type="SUPFAM" id="SSF53850">
    <property type="entry name" value="Periplasmic binding protein-like II"/>
    <property type="match status" value="1"/>
</dbReference>
<comment type="catalytic activity">
    <reaction evidence="11">
        <text>N(6)-(pyridoxal phosphate)-L-lysyl-[4-amino-5-hydroxymethyl-2-methylpyrimidine phosphate synthase] + L-histidyl-[4-amino-5-hydroxymethyl-2-methylpyrimidine phosphate synthase] + 2 Fe(3+) + 4 H2O = L-lysyl-[4-amino-5-hydroxymethyl-2-methylpyrimidine phosphate synthase] + (2S)-2-amino-5-hydroxy-4-oxopentanoyl-[4-amino-5-hydroxymethyl-2-methylpyrimidine phosphate synthase] + 4-amino-2-methyl-5-(phosphooxymethyl)pyrimidine + 3-oxopropanoate + 2 Fe(2+) + 2 H(+)</text>
        <dbReference type="Rhea" id="RHEA:65756"/>
        <dbReference type="Rhea" id="RHEA-COMP:16892"/>
        <dbReference type="Rhea" id="RHEA-COMP:16893"/>
        <dbReference type="Rhea" id="RHEA-COMP:16894"/>
        <dbReference type="Rhea" id="RHEA-COMP:16895"/>
        <dbReference type="ChEBI" id="CHEBI:15377"/>
        <dbReference type="ChEBI" id="CHEBI:15378"/>
        <dbReference type="ChEBI" id="CHEBI:29033"/>
        <dbReference type="ChEBI" id="CHEBI:29034"/>
        <dbReference type="ChEBI" id="CHEBI:29969"/>
        <dbReference type="ChEBI" id="CHEBI:29979"/>
        <dbReference type="ChEBI" id="CHEBI:33190"/>
        <dbReference type="ChEBI" id="CHEBI:58354"/>
        <dbReference type="ChEBI" id="CHEBI:143915"/>
        <dbReference type="ChEBI" id="CHEBI:157692"/>
    </reaction>
    <physiologicalReaction direction="left-to-right" evidence="11">
        <dbReference type="Rhea" id="RHEA:65757"/>
    </physiologicalReaction>
</comment>
<dbReference type="PANTHER" id="PTHR31528:SF1">
    <property type="entry name" value="4-AMINO-5-HYDROXYMETHYL-2-METHYLPYRIMIDINE PHOSPHATE SYNTHASE THI11-RELATED"/>
    <property type="match status" value="1"/>
</dbReference>
<evidence type="ECO:0000256" key="8">
    <source>
        <dbReference type="ARBA" id="ARBA00022977"/>
    </source>
</evidence>
<evidence type="ECO:0000259" key="13">
    <source>
        <dbReference type="Pfam" id="PF09084"/>
    </source>
</evidence>
<keyword evidence="9" id="KW-0408">Iron</keyword>
<keyword evidence="15" id="KW-1185">Reference proteome</keyword>
<evidence type="ECO:0000313" key="15">
    <source>
        <dbReference type="Proteomes" id="UP000190092"/>
    </source>
</evidence>
<comment type="function">
    <text evidence="1">Responsible for the formation of the pyrimidine heterocycle in the thiamine biosynthesis pathway. Catalyzes the formation of hydroxymethylpyrimidine phosphate (HMP-P) from histidine and pyridoxal phosphate (PLP). The protein uses PLP and the active site histidine to form HMP-P, generating an inactive enzyme. The enzyme can only undergo a single turnover, which suggests it is a suicide enzyme.</text>
</comment>
<feature type="domain" description="SsuA/THI5-like" evidence="13">
    <location>
        <begin position="42"/>
        <end position="254"/>
    </location>
</feature>
<dbReference type="RefSeq" id="WP_085932096.1">
    <property type="nucleotide sequence ID" value="NZ_FUWJ01000001.1"/>
</dbReference>
<dbReference type="AlphaFoldDB" id="A0A1T4JQR5"/>
<dbReference type="EMBL" id="FUWJ01000001">
    <property type="protein sequence ID" value="SJZ32435.1"/>
    <property type="molecule type" value="Genomic_DNA"/>
</dbReference>
<organism evidence="14 15">
    <name type="scientific">Enhydrobacter aerosaccus</name>
    <dbReference type="NCBI Taxonomy" id="225324"/>
    <lineage>
        <taxon>Bacteria</taxon>
        <taxon>Pseudomonadati</taxon>
        <taxon>Pseudomonadota</taxon>
        <taxon>Alphaproteobacteria</taxon>
        <taxon>Hyphomicrobiales</taxon>
        <taxon>Enhydrobacter</taxon>
    </lineage>
</organism>
<dbReference type="Pfam" id="PF09084">
    <property type="entry name" value="NMT1"/>
    <property type="match status" value="1"/>
</dbReference>
<keyword evidence="6" id="KW-0479">Metal-binding</keyword>
<keyword evidence="12" id="KW-0732">Signal</keyword>
<evidence type="ECO:0000256" key="12">
    <source>
        <dbReference type="SAM" id="SignalP"/>
    </source>
</evidence>
<name>A0A1T4JQR5_9HYPH</name>
<dbReference type="InterPro" id="IPR015168">
    <property type="entry name" value="SsuA/THI5"/>
</dbReference>
<evidence type="ECO:0000256" key="9">
    <source>
        <dbReference type="ARBA" id="ARBA00023004"/>
    </source>
</evidence>
<evidence type="ECO:0000256" key="5">
    <source>
        <dbReference type="ARBA" id="ARBA00022679"/>
    </source>
</evidence>
<dbReference type="Proteomes" id="UP000190092">
    <property type="component" value="Unassembled WGS sequence"/>
</dbReference>
<dbReference type="OrthoDB" id="7431968at2"/>
<accession>A0A1T4JQR5</accession>
<comment type="similarity">
    <text evidence="3">Belongs to the NMT1/THI5 family.</text>
</comment>
<keyword evidence="7" id="KW-0663">Pyridoxal phosphate</keyword>
<evidence type="ECO:0000256" key="10">
    <source>
        <dbReference type="ARBA" id="ARBA00033171"/>
    </source>
</evidence>
<protein>
    <recommendedName>
        <fullName evidence="10">Thiamine pyrimidine synthase</fullName>
    </recommendedName>
</protein>
<reference evidence="15" key="1">
    <citation type="submission" date="2017-02" db="EMBL/GenBank/DDBJ databases">
        <authorList>
            <person name="Varghese N."/>
            <person name="Submissions S."/>
        </authorList>
    </citation>
    <scope>NUCLEOTIDE SEQUENCE [LARGE SCALE GENOMIC DNA]</scope>
    <source>
        <strain evidence="15">ATCC 27094</strain>
    </source>
</reference>
<dbReference type="InterPro" id="IPR027939">
    <property type="entry name" value="NMT1/THI5"/>
</dbReference>
<dbReference type="Gene3D" id="3.40.190.10">
    <property type="entry name" value="Periplasmic binding protein-like II"/>
    <property type="match status" value="2"/>
</dbReference>
<comment type="subunit">
    <text evidence="4">Homodimer.</text>
</comment>
<evidence type="ECO:0000256" key="7">
    <source>
        <dbReference type="ARBA" id="ARBA00022898"/>
    </source>
</evidence>
<evidence type="ECO:0000256" key="1">
    <source>
        <dbReference type="ARBA" id="ARBA00003469"/>
    </source>
</evidence>
<dbReference type="GO" id="GO:0009228">
    <property type="term" value="P:thiamine biosynthetic process"/>
    <property type="evidence" value="ECO:0007669"/>
    <property type="project" value="UniProtKB-KW"/>
</dbReference>
<sequence>MIKRRKVLSALGAASLVAAPYVRAFGGTPVKASLRLKWLPQAQFMGFYIAAEKGYYRAEGIDLTINPGGPNLLAENLVATGADTFGVSGGTDSVFAARDKKLPIVCFGIDHQITPFIFVSKKDGPVKTIQDFKGRVVTTWFTGANYVLEGVLAKAGVNPKDVNIQPQQVSATPFVEGNVDVFTATLYNEFYTLEKRIGLANLTRFAAEDYGITVPRDTLIVSETTAKEKPELLPAFLRASIRGWRDAFADQKAAIDLMMKIAPTLDRGHQEFMLAEIKRLMLAGKAGDEGLFWIDPVAVKTAHDMFLNYKVISAPVDLKAAFISAPLESIALADRKV</sequence>
<evidence type="ECO:0000256" key="3">
    <source>
        <dbReference type="ARBA" id="ARBA00009406"/>
    </source>
</evidence>
<keyword evidence="8" id="KW-0784">Thiamine biosynthesis</keyword>
<feature type="signal peptide" evidence="12">
    <location>
        <begin position="1"/>
        <end position="24"/>
    </location>
</feature>